<keyword evidence="2" id="KW-0479">Metal-binding</keyword>
<feature type="region of interest" description="Disordered" evidence="7">
    <location>
        <begin position="1"/>
        <end position="76"/>
    </location>
</feature>
<gene>
    <name evidence="10" type="ORF">HMN09_00698500</name>
</gene>
<dbReference type="PANTHER" id="PTHR48016:SF56">
    <property type="entry name" value="MAPKK KINASE"/>
    <property type="match status" value="1"/>
</dbReference>
<evidence type="ECO:0000256" key="7">
    <source>
        <dbReference type="SAM" id="MobiDB-lite"/>
    </source>
</evidence>
<protein>
    <recommendedName>
        <fullName evidence="12">Non-specific serine/threonine protein kinase</fullName>
    </recommendedName>
</protein>
<dbReference type="InterPro" id="IPR008266">
    <property type="entry name" value="Tyr_kinase_AS"/>
</dbReference>
<keyword evidence="4" id="KW-0418">Kinase</keyword>
<dbReference type="EMBL" id="JACAZE010000008">
    <property type="protein sequence ID" value="KAF7308495.1"/>
    <property type="molecule type" value="Genomic_DNA"/>
</dbReference>
<feature type="domain" description="Phorbol-ester/DAG-type" evidence="9">
    <location>
        <begin position="390"/>
        <end position="440"/>
    </location>
</feature>
<dbReference type="CDD" id="cd00029">
    <property type="entry name" value="C1"/>
    <property type="match status" value="1"/>
</dbReference>
<dbReference type="PROSITE" id="PS50011">
    <property type="entry name" value="PROTEIN_KINASE_DOM"/>
    <property type="match status" value="2"/>
</dbReference>
<comment type="caution">
    <text evidence="10">The sequence shown here is derived from an EMBL/GenBank/DDBJ whole genome shotgun (WGS) entry which is preliminary data.</text>
</comment>
<dbReference type="InterPro" id="IPR001245">
    <property type="entry name" value="Ser-Thr/Tyr_kinase_cat_dom"/>
</dbReference>
<accession>A0A8H6SYB3</accession>
<dbReference type="Gene3D" id="3.30.60.20">
    <property type="match status" value="1"/>
</dbReference>
<evidence type="ECO:0000256" key="3">
    <source>
        <dbReference type="ARBA" id="ARBA00022741"/>
    </source>
</evidence>
<evidence type="ECO:0000259" key="8">
    <source>
        <dbReference type="PROSITE" id="PS50011"/>
    </source>
</evidence>
<feature type="domain" description="Protein kinase" evidence="8">
    <location>
        <begin position="81"/>
        <end position="334"/>
    </location>
</feature>
<organism evidence="10 11">
    <name type="scientific">Mycena chlorophos</name>
    <name type="common">Agaric fungus</name>
    <name type="synonym">Agaricus chlorophos</name>
    <dbReference type="NCBI Taxonomy" id="658473"/>
    <lineage>
        <taxon>Eukaryota</taxon>
        <taxon>Fungi</taxon>
        <taxon>Dikarya</taxon>
        <taxon>Basidiomycota</taxon>
        <taxon>Agaricomycotina</taxon>
        <taxon>Agaricomycetes</taxon>
        <taxon>Agaricomycetidae</taxon>
        <taxon>Agaricales</taxon>
        <taxon>Marasmiineae</taxon>
        <taxon>Mycenaceae</taxon>
        <taxon>Mycena</taxon>
    </lineage>
</organism>
<dbReference type="GO" id="GO:0005524">
    <property type="term" value="F:ATP binding"/>
    <property type="evidence" value="ECO:0007669"/>
    <property type="project" value="UniProtKB-KW"/>
</dbReference>
<evidence type="ECO:0000256" key="6">
    <source>
        <dbReference type="ARBA" id="ARBA00022840"/>
    </source>
</evidence>
<sequence>MSLTASGRRDWQEVEVAADTPSKGSLFMPGGQRSHRRERFPSDVEGDRYQQLRSRFESSVDLGDPPRDKSDIGSRKAPTHLQLGDFLGRGQFFAVYRALNLNTGHSVAVKRISLDNLEKEEVNQLAREVDLVMKLSHPCILKYEGMARDNDALSIVQEYAENGTLHQALKAFGKLNERVVATCVIKVLEGLHYLHSNDVVHCNLKAANILTTKSGHVKLSDFGFSLHIRALERGNSEFVGALNWTAPEIIELKRASPKSDIWSLACTVVELLTGRPPYANINDGASLMSRIVEDDMPPFPDNCSLLLEDFLKQCFNKDPTKRASAELLRQHEWLKKDWGAHHDDRQDDSHVLLRPDAVQLVAQPDAAETCPPCISVSSPPSLNTEIPFRGHSFVKTTFRLFSQPMVCRGCSLDIKKSAVLCEQCGFILHSKCARKASPTCDLRARLLPYADPCREASTQLTQWQRIFEAQTKEQIAACPDMDDELIMNSSSESAKINVYAHLLLFLSDSTQDTRLRVALGSVATFVTSLDPVWSFVQSAQVRIQLLRISSILSISDGEQLRTVVAKDESALGMLLHRILGTEREKKRLLGLKEESAQCAIDVIQDILDKNLLYDVADASIDSETLITKARRLLVKLSEASDTLPASLFIRGILQVDKEATFGGAFGDIYRASYKGRHVALKRMRVHVFQRNSDWHKLRRRLCREALLWQRLQNPFVLPFTGIDTESFPSFLCLVSPWMKHGTILKHLAENGNANVEQKLSEIAKGLLYLHSQDVVHGDLRGSNILVDDNWQVRLADFGLAGFSDATVGTQTSHRGGSVRWMSPELHWPQSCGLDSFRRTFASDAYSFACVCLELSQGKPPFFEIKEDMAVVLRVLAKERPARPEDHVSDSMWGIMQQCWAHDPAQRRSMAWVVEMMQETMSI</sequence>
<evidence type="ECO:0000256" key="2">
    <source>
        <dbReference type="ARBA" id="ARBA00022723"/>
    </source>
</evidence>
<proteinExistence type="predicted"/>
<evidence type="ECO:0000259" key="9">
    <source>
        <dbReference type="PROSITE" id="PS50081"/>
    </source>
</evidence>
<dbReference type="InterPro" id="IPR002219">
    <property type="entry name" value="PKC_DAG/PE"/>
</dbReference>
<evidence type="ECO:0008006" key="12">
    <source>
        <dbReference type="Google" id="ProtNLM"/>
    </source>
</evidence>
<dbReference type="InterPro" id="IPR011009">
    <property type="entry name" value="Kinase-like_dom_sf"/>
</dbReference>
<reference evidence="10" key="1">
    <citation type="submission" date="2020-05" db="EMBL/GenBank/DDBJ databases">
        <title>Mycena genomes resolve the evolution of fungal bioluminescence.</title>
        <authorList>
            <person name="Tsai I.J."/>
        </authorList>
    </citation>
    <scope>NUCLEOTIDE SEQUENCE</scope>
    <source>
        <strain evidence="10">110903Hualien_Pintung</strain>
    </source>
</reference>
<dbReference type="Pfam" id="PF00130">
    <property type="entry name" value="C1_1"/>
    <property type="match status" value="1"/>
</dbReference>
<evidence type="ECO:0000256" key="1">
    <source>
        <dbReference type="ARBA" id="ARBA00022679"/>
    </source>
</evidence>
<dbReference type="InterPro" id="IPR000719">
    <property type="entry name" value="Prot_kinase_dom"/>
</dbReference>
<dbReference type="PANTHER" id="PTHR48016">
    <property type="entry name" value="MAP KINASE KINASE KINASE SSK2-RELATED-RELATED"/>
    <property type="match status" value="1"/>
</dbReference>
<keyword evidence="11" id="KW-1185">Reference proteome</keyword>
<keyword evidence="5" id="KW-0862">Zinc</keyword>
<evidence type="ECO:0000256" key="4">
    <source>
        <dbReference type="ARBA" id="ARBA00022777"/>
    </source>
</evidence>
<feature type="domain" description="Protein kinase" evidence="8">
    <location>
        <begin position="654"/>
        <end position="920"/>
    </location>
</feature>
<dbReference type="PROSITE" id="PS50081">
    <property type="entry name" value="ZF_DAG_PE_2"/>
    <property type="match status" value="1"/>
</dbReference>
<evidence type="ECO:0000256" key="5">
    <source>
        <dbReference type="ARBA" id="ARBA00022833"/>
    </source>
</evidence>
<dbReference type="SMART" id="SM00109">
    <property type="entry name" value="C1"/>
    <property type="match status" value="1"/>
</dbReference>
<keyword evidence="1" id="KW-0808">Transferase</keyword>
<dbReference type="PROSITE" id="PS00109">
    <property type="entry name" value="PROTEIN_KINASE_TYR"/>
    <property type="match status" value="1"/>
</dbReference>
<keyword evidence="6" id="KW-0067">ATP-binding</keyword>
<dbReference type="InterPro" id="IPR046349">
    <property type="entry name" value="C1-like_sf"/>
</dbReference>
<dbReference type="GO" id="GO:0046872">
    <property type="term" value="F:metal ion binding"/>
    <property type="evidence" value="ECO:0007669"/>
    <property type="project" value="UniProtKB-KW"/>
</dbReference>
<dbReference type="Gene3D" id="1.10.510.10">
    <property type="entry name" value="Transferase(Phosphotransferase) domain 1"/>
    <property type="match status" value="2"/>
</dbReference>
<dbReference type="AlphaFoldDB" id="A0A8H6SYB3"/>
<dbReference type="Pfam" id="PF07714">
    <property type="entry name" value="PK_Tyr_Ser-Thr"/>
    <property type="match status" value="1"/>
</dbReference>
<evidence type="ECO:0000313" key="10">
    <source>
        <dbReference type="EMBL" id="KAF7308495.1"/>
    </source>
</evidence>
<dbReference type="SUPFAM" id="SSF57889">
    <property type="entry name" value="Cysteine-rich domain"/>
    <property type="match status" value="1"/>
</dbReference>
<keyword evidence="3" id="KW-0547">Nucleotide-binding</keyword>
<feature type="compositionally biased region" description="Basic and acidic residues" evidence="7">
    <location>
        <begin position="39"/>
        <end position="74"/>
    </location>
</feature>
<dbReference type="SUPFAM" id="SSF56112">
    <property type="entry name" value="Protein kinase-like (PK-like)"/>
    <property type="match status" value="2"/>
</dbReference>
<dbReference type="GO" id="GO:0004672">
    <property type="term" value="F:protein kinase activity"/>
    <property type="evidence" value="ECO:0007669"/>
    <property type="project" value="InterPro"/>
</dbReference>
<evidence type="ECO:0000313" key="11">
    <source>
        <dbReference type="Proteomes" id="UP000613580"/>
    </source>
</evidence>
<dbReference type="Proteomes" id="UP000613580">
    <property type="component" value="Unassembled WGS sequence"/>
</dbReference>
<name>A0A8H6SYB3_MYCCL</name>
<dbReference type="GO" id="GO:0000165">
    <property type="term" value="P:MAPK cascade"/>
    <property type="evidence" value="ECO:0007669"/>
    <property type="project" value="UniProtKB-ARBA"/>
</dbReference>
<dbReference type="Pfam" id="PF00069">
    <property type="entry name" value="Pkinase"/>
    <property type="match status" value="1"/>
</dbReference>
<dbReference type="OrthoDB" id="8693905at2759"/>
<dbReference type="InterPro" id="IPR050538">
    <property type="entry name" value="MAP_kinase_kinase_kinase"/>
</dbReference>